<sequence>MKRRRDPRRELARKISSAKLKEPPELCTRCVWAMKESGRLACPFPRCVKWKTVFSKGVYGA</sequence>
<accession>A0A6I2U5S6</accession>
<gene>
    <name evidence="1" type="ORF">FYJ76_14245</name>
</gene>
<evidence type="ECO:0000313" key="1">
    <source>
        <dbReference type="EMBL" id="MST93077.1"/>
    </source>
</evidence>
<dbReference type="AlphaFoldDB" id="A0A6I2U5S6"/>
<name>A0A6I2U5S6_9FIRM</name>
<dbReference type="Proteomes" id="UP000431913">
    <property type="component" value="Unassembled WGS sequence"/>
</dbReference>
<comment type="caution">
    <text evidence="1">The sequence shown here is derived from an EMBL/GenBank/DDBJ whole genome shotgun (WGS) entry which is preliminary data.</text>
</comment>
<reference evidence="1 2" key="1">
    <citation type="submission" date="2019-08" db="EMBL/GenBank/DDBJ databases">
        <title>In-depth cultivation of the pig gut microbiome towards novel bacterial diversity and tailored functional studies.</title>
        <authorList>
            <person name="Wylensek D."/>
            <person name="Hitch T.C.A."/>
            <person name="Clavel T."/>
        </authorList>
    </citation>
    <scope>NUCLEOTIDE SEQUENCE [LARGE SCALE GENOMIC DNA]</scope>
    <source>
        <strain evidence="1 2">WCA3-601-WT-6J</strain>
    </source>
</reference>
<proteinExistence type="predicted"/>
<dbReference type="EMBL" id="VUNJ01000019">
    <property type="protein sequence ID" value="MST93077.1"/>
    <property type="molecule type" value="Genomic_DNA"/>
</dbReference>
<dbReference type="RefSeq" id="WP_119980879.1">
    <property type="nucleotide sequence ID" value="NZ_CAOJUJ010000024.1"/>
</dbReference>
<organism evidence="1 2">
    <name type="scientific">Ruthenibacterium lactatiformans</name>
    <dbReference type="NCBI Taxonomy" id="1550024"/>
    <lineage>
        <taxon>Bacteria</taxon>
        <taxon>Bacillati</taxon>
        <taxon>Bacillota</taxon>
        <taxon>Clostridia</taxon>
        <taxon>Eubacteriales</taxon>
        <taxon>Oscillospiraceae</taxon>
        <taxon>Ruthenibacterium</taxon>
    </lineage>
</organism>
<protein>
    <submittedName>
        <fullName evidence="1">Uncharacterized protein</fullName>
    </submittedName>
</protein>
<evidence type="ECO:0000313" key="2">
    <source>
        <dbReference type="Proteomes" id="UP000431913"/>
    </source>
</evidence>